<name>A0ABV6K2J4_9LACO</name>
<dbReference type="SUPFAM" id="SSF50969">
    <property type="entry name" value="YVTN repeat-like/Quinoprotein amine dehydrogenase"/>
    <property type="match status" value="1"/>
</dbReference>
<protein>
    <recommendedName>
        <fullName evidence="3">Extracellular protein</fullName>
    </recommendedName>
</protein>
<dbReference type="Proteomes" id="UP001589855">
    <property type="component" value="Unassembled WGS sequence"/>
</dbReference>
<organism evidence="1 2">
    <name type="scientific">Lactiplantibacillus plajomi</name>
    <dbReference type="NCBI Taxonomy" id="1457217"/>
    <lineage>
        <taxon>Bacteria</taxon>
        <taxon>Bacillati</taxon>
        <taxon>Bacillota</taxon>
        <taxon>Bacilli</taxon>
        <taxon>Lactobacillales</taxon>
        <taxon>Lactobacillaceae</taxon>
        <taxon>Lactiplantibacillus</taxon>
    </lineage>
</organism>
<dbReference type="InterPro" id="IPR011044">
    <property type="entry name" value="Quino_amine_DH_bsu"/>
</dbReference>
<keyword evidence="2" id="KW-1185">Reference proteome</keyword>
<sequence length="405" mass="45310">MKWQKIMVGLVLGSLAWVGGRPTSAVARTQTPRNRVTRRATVRRRKRSGVKVVAHRRLGGSGRLTRRQLPGTLQLAGDGSFTKPHVHFETTPAYRQSRGIQQQPDTLLPSRHYRDNYAFKTALYLPQQLAGRQLNDPQSAAFGHDGHYLYVMYVDKQEATNRNQQGWAVRYDWTKLMQLGAGRPGQMGMLRLAAKHQASGRLTPQDRRVLACIKVGPVFDSGHAQSLAENPQNGQLWYVKAYDTARPNQIVHLNPRTLRPETVVNYQGPFDLGAVLTFDNRGQAYFWTHAKVATPATPLGTVRLYRGTVGNQGIHFQAIQQWLASDPGFYAQSMGYDPASDRLFLVADESITSLPAAKLGHLKKTDVGEINFNGQREFEGLFFMPGTGQGFLLTNRGAEIMRMIK</sequence>
<comment type="caution">
    <text evidence="1">The sequence shown here is derived from an EMBL/GenBank/DDBJ whole genome shotgun (WGS) entry which is preliminary data.</text>
</comment>
<dbReference type="EMBL" id="JBHLUK010000057">
    <property type="protein sequence ID" value="MFC0423681.1"/>
    <property type="molecule type" value="Genomic_DNA"/>
</dbReference>
<dbReference type="RefSeq" id="WP_137645796.1">
    <property type="nucleotide sequence ID" value="NZ_BJDZ01000027.1"/>
</dbReference>
<reference evidence="1 2" key="1">
    <citation type="submission" date="2024-09" db="EMBL/GenBank/DDBJ databases">
        <authorList>
            <person name="Sun Q."/>
            <person name="Mori K."/>
        </authorList>
    </citation>
    <scope>NUCLEOTIDE SEQUENCE [LARGE SCALE GENOMIC DNA]</scope>
    <source>
        <strain evidence="1 2">TBRC 4575</strain>
    </source>
</reference>
<proteinExistence type="predicted"/>
<accession>A0ABV6K2J4</accession>
<gene>
    <name evidence="1" type="ORF">ACFFGS_06045</name>
</gene>
<evidence type="ECO:0000313" key="1">
    <source>
        <dbReference type="EMBL" id="MFC0423681.1"/>
    </source>
</evidence>
<evidence type="ECO:0000313" key="2">
    <source>
        <dbReference type="Proteomes" id="UP001589855"/>
    </source>
</evidence>
<evidence type="ECO:0008006" key="3">
    <source>
        <dbReference type="Google" id="ProtNLM"/>
    </source>
</evidence>